<comment type="caution">
    <text evidence="8">The sequence shown here is derived from an EMBL/GenBank/DDBJ whole genome shotgun (WGS) entry which is preliminary data.</text>
</comment>
<dbReference type="Proteomes" id="UP001363151">
    <property type="component" value="Unassembled WGS sequence"/>
</dbReference>
<keyword evidence="3" id="KW-0662">Pyridine nucleotide biosynthesis</keyword>
<dbReference type="CDD" id="cd06123">
    <property type="entry name" value="cupin_HAO"/>
    <property type="match status" value="1"/>
</dbReference>
<organism evidence="8 9">
    <name type="scientific">Aureococcus anophagefferens</name>
    <name type="common">Harmful bloom alga</name>
    <dbReference type="NCBI Taxonomy" id="44056"/>
    <lineage>
        <taxon>Eukaryota</taxon>
        <taxon>Sar</taxon>
        <taxon>Stramenopiles</taxon>
        <taxon>Ochrophyta</taxon>
        <taxon>Pelagophyceae</taxon>
        <taxon>Pelagomonadales</taxon>
        <taxon>Pelagomonadaceae</taxon>
        <taxon>Aureococcus</taxon>
    </lineage>
</organism>
<keyword evidence="4" id="KW-0479">Metal-binding</keyword>
<evidence type="ECO:0000256" key="2">
    <source>
        <dbReference type="ARBA" id="ARBA00002752"/>
    </source>
</evidence>
<evidence type="ECO:0000256" key="6">
    <source>
        <dbReference type="ARBA" id="ARBA00023002"/>
    </source>
</evidence>
<dbReference type="InterPro" id="IPR014710">
    <property type="entry name" value="RmlC-like_jellyroll"/>
</dbReference>
<keyword evidence="7" id="KW-0408">Iron</keyword>
<comment type="function">
    <text evidence="2">Catalyzes the oxidative ring opening of 3-hydroxyanthranilate to 2-amino-3-carboxymuconate semialdehyde, which spontaneously cyclizes to quinolinate.</text>
</comment>
<dbReference type="PANTHER" id="PTHR15497">
    <property type="entry name" value="3-HYDROXYANTHRANILATE 3,4-DIOXYGENASE"/>
    <property type="match status" value="1"/>
</dbReference>
<feature type="non-terminal residue" evidence="8">
    <location>
        <position position="217"/>
    </location>
</feature>
<evidence type="ECO:0000256" key="5">
    <source>
        <dbReference type="ARBA" id="ARBA00022964"/>
    </source>
</evidence>
<comment type="cofactor">
    <cofactor evidence="1">
        <name>Fe(2+)</name>
        <dbReference type="ChEBI" id="CHEBI:29033"/>
    </cofactor>
</comment>
<dbReference type="EMBL" id="JBBJCI010000040">
    <property type="protein sequence ID" value="KAK7249774.1"/>
    <property type="molecule type" value="Genomic_DNA"/>
</dbReference>
<accession>A0ABR1G9J7</accession>
<protein>
    <submittedName>
        <fullName evidence="8">3-hydroxyanthranilate 3,4-dioxygenase</fullName>
    </submittedName>
</protein>
<proteinExistence type="predicted"/>
<evidence type="ECO:0000313" key="8">
    <source>
        <dbReference type="EMBL" id="KAK7249774.1"/>
    </source>
</evidence>
<keyword evidence="5" id="KW-0223">Dioxygenase</keyword>
<dbReference type="InterPro" id="IPR011051">
    <property type="entry name" value="RmlC_Cupin_sf"/>
</dbReference>
<keyword evidence="6" id="KW-0560">Oxidoreductase</keyword>
<dbReference type="Pfam" id="PF06052">
    <property type="entry name" value="3-HAO"/>
    <property type="match status" value="1"/>
</dbReference>
<dbReference type="SUPFAM" id="SSF51182">
    <property type="entry name" value="RmlC-like cupins"/>
    <property type="match status" value="1"/>
</dbReference>
<dbReference type="InterPro" id="IPR010329">
    <property type="entry name" value="3hydroanth_dOase"/>
</dbReference>
<sequence length="217" mass="23653">MALTSPMALLRRAALRLPRIAAPRRGLASVAPLNLQAWLDEHGPTLQPPVANKLLFGGDLKVVGGPNARRDYHLQTGEEFFLQLSGELCLKIVERGRFKDVRVGAGQTFLRVPPASQRSKGKPTVFCRRLPGHVPHSPQRSARSLGLVFERSHAPEEMDGMLWFDEAADLSDGAPADLGAVAYEEYFHCVDLGAQLAPVIGRYGDWRASGAAPVREA</sequence>
<evidence type="ECO:0000256" key="7">
    <source>
        <dbReference type="ARBA" id="ARBA00023004"/>
    </source>
</evidence>
<gene>
    <name evidence="8" type="primary">BNA1</name>
    <name evidence="8" type="ORF">SO694_00004763</name>
</gene>
<keyword evidence="9" id="KW-1185">Reference proteome</keyword>
<reference evidence="8 9" key="1">
    <citation type="submission" date="2024-03" db="EMBL/GenBank/DDBJ databases">
        <title>Aureococcus anophagefferens CCMP1851 and Kratosvirus quantuckense: Draft genome of a second virus-susceptible host strain in the model system.</title>
        <authorList>
            <person name="Chase E."/>
            <person name="Truchon A.R."/>
            <person name="Schepens W."/>
            <person name="Wilhelm S.W."/>
        </authorList>
    </citation>
    <scope>NUCLEOTIDE SEQUENCE [LARGE SCALE GENOMIC DNA]</scope>
    <source>
        <strain evidence="8 9">CCMP1851</strain>
    </source>
</reference>
<dbReference type="PANTHER" id="PTHR15497:SF1">
    <property type="entry name" value="3-HYDROXYANTHRANILATE 3,4-DIOXYGENASE"/>
    <property type="match status" value="1"/>
</dbReference>
<evidence type="ECO:0000256" key="3">
    <source>
        <dbReference type="ARBA" id="ARBA00022642"/>
    </source>
</evidence>
<evidence type="ECO:0000256" key="1">
    <source>
        <dbReference type="ARBA" id="ARBA00001954"/>
    </source>
</evidence>
<evidence type="ECO:0000256" key="4">
    <source>
        <dbReference type="ARBA" id="ARBA00022723"/>
    </source>
</evidence>
<name>A0ABR1G9J7_AURAN</name>
<dbReference type="Gene3D" id="2.60.120.10">
    <property type="entry name" value="Jelly Rolls"/>
    <property type="match status" value="1"/>
</dbReference>
<evidence type="ECO:0000313" key="9">
    <source>
        <dbReference type="Proteomes" id="UP001363151"/>
    </source>
</evidence>